<dbReference type="KEGG" id="cbot:ATE48_08985"/>
<dbReference type="Proteomes" id="UP000092498">
    <property type="component" value="Chromosome"/>
</dbReference>
<dbReference type="STRING" id="1759059.ATE48_08985"/>
<keyword evidence="4" id="KW-1185">Reference proteome</keyword>
<proteinExistence type="predicted"/>
<evidence type="ECO:0000313" key="3">
    <source>
        <dbReference type="EMBL" id="ANP46045.1"/>
    </source>
</evidence>
<dbReference type="InParanoid" id="A0A1B1AHL6"/>
<keyword evidence="1" id="KW-0808">Transferase</keyword>
<dbReference type="SUPFAM" id="SSF53474">
    <property type="entry name" value="alpha/beta-Hydrolases"/>
    <property type="match status" value="1"/>
</dbReference>
<dbReference type="PANTHER" id="PTHR32268">
    <property type="entry name" value="HOMOSERINE O-ACETYLTRANSFERASE"/>
    <property type="match status" value="1"/>
</dbReference>
<name>A0A1B1AHL6_9PROT</name>
<gene>
    <name evidence="3" type="ORF">ATE48_08985</name>
</gene>
<dbReference type="RefSeq" id="WP_066770367.1">
    <property type="nucleotide sequence ID" value="NZ_CP013244.1"/>
</dbReference>
<dbReference type="PANTHER" id="PTHR32268:SF11">
    <property type="entry name" value="HOMOSERINE O-ACETYLTRANSFERASE"/>
    <property type="match status" value="1"/>
</dbReference>
<dbReference type="GO" id="GO:0004414">
    <property type="term" value="F:homoserine O-acetyltransferase activity"/>
    <property type="evidence" value="ECO:0007669"/>
    <property type="project" value="TreeGrafter"/>
</dbReference>
<reference evidence="3 4" key="1">
    <citation type="submission" date="2015-11" db="EMBL/GenBank/DDBJ databases">
        <title>Whole-Genome Sequence of Candidatus Oderbacter manganicum from the National Park Lower Oder Valley, Germany.</title>
        <authorList>
            <person name="Braun B."/>
            <person name="Liere K."/>
            <person name="Szewzyk U."/>
        </authorList>
    </citation>
    <scope>NUCLEOTIDE SEQUENCE [LARGE SCALE GENOMIC DNA]</scope>
    <source>
        <strain evidence="3 4">OTSz_A_272</strain>
    </source>
</reference>
<evidence type="ECO:0000259" key="2">
    <source>
        <dbReference type="Pfam" id="PF00561"/>
    </source>
</evidence>
<dbReference type="AlphaFoldDB" id="A0A1B1AHL6"/>
<accession>A0A1B1AHL6</accession>
<dbReference type="GO" id="GO:0009092">
    <property type="term" value="P:homoserine metabolic process"/>
    <property type="evidence" value="ECO:0007669"/>
    <property type="project" value="TreeGrafter"/>
</dbReference>
<evidence type="ECO:0000256" key="1">
    <source>
        <dbReference type="ARBA" id="ARBA00022679"/>
    </source>
</evidence>
<dbReference type="GO" id="GO:0009086">
    <property type="term" value="P:methionine biosynthetic process"/>
    <property type="evidence" value="ECO:0007669"/>
    <property type="project" value="TreeGrafter"/>
</dbReference>
<dbReference type="OrthoDB" id="9800754at2"/>
<dbReference type="InterPro" id="IPR008220">
    <property type="entry name" value="HAT_MetX-like"/>
</dbReference>
<dbReference type="Gene3D" id="3.40.50.1820">
    <property type="entry name" value="alpha/beta hydrolase"/>
    <property type="match status" value="1"/>
</dbReference>
<organism evidence="3 4">
    <name type="scientific">Candidatus Viadribacter manganicus</name>
    <dbReference type="NCBI Taxonomy" id="1759059"/>
    <lineage>
        <taxon>Bacteria</taxon>
        <taxon>Pseudomonadati</taxon>
        <taxon>Pseudomonadota</taxon>
        <taxon>Alphaproteobacteria</taxon>
        <taxon>Hyphomonadales</taxon>
        <taxon>Hyphomonadaceae</taxon>
        <taxon>Candidatus Viadribacter</taxon>
    </lineage>
</organism>
<protein>
    <recommendedName>
        <fullName evidence="2">AB hydrolase-1 domain-containing protein</fullName>
    </recommendedName>
</protein>
<dbReference type="InterPro" id="IPR000073">
    <property type="entry name" value="AB_hydrolase_1"/>
</dbReference>
<dbReference type="InterPro" id="IPR029058">
    <property type="entry name" value="AB_hydrolase_fold"/>
</dbReference>
<feature type="domain" description="AB hydrolase-1" evidence="2">
    <location>
        <begin position="100"/>
        <end position="303"/>
    </location>
</feature>
<dbReference type="Pfam" id="PF00561">
    <property type="entry name" value="Abhydrolase_1"/>
    <property type="match status" value="1"/>
</dbReference>
<evidence type="ECO:0000313" key="4">
    <source>
        <dbReference type="Proteomes" id="UP000092498"/>
    </source>
</evidence>
<sequence length="318" mass="34885">MLALKSDARETAPGEDFFVDVPSDFRCESGDLLPDAHIRLRLYGDLRQPLIVVAGGISSGRFLHDWWGDQIGEGAAIDLMRYCALGFDFAPTEDQRIRLSPLDQARLVAIALDPLGVRRVHAWVGASYGAMVGLAFAAEAPERLERLCAISAAHKPAVLARGWRGVQRRVVEFALAQGAVEEGLSLARQLAMITYRSAEEFDCRFPGRVGDDGRSDLDRYLVARGDAYVSAMAPQRWLSLSESIDRLEVEPACIQAAVTLAACPTDQIAPIECIEELSRRLPHLHALHELPSLYGHDAFLKEPAQVATIIRTCLEGAE</sequence>
<dbReference type="EMBL" id="CP013244">
    <property type="protein sequence ID" value="ANP46045.1"/>
    <property type="molecule type" value="Genomic_DNA"/>
</dbReference>